<keyword evidence="7 9" id="KW-0472">Membrane</keyword>
<dbReference type="PANTHER" id="PTHR30069">
    <property type="entry name" value="TONB-DEPENDENT OUTER MEMBRANE RECEPTOR"/>
    <property type="match status" value="1"/>
</dbReference>
<evidence type="ECO:0000256" key="1">
    <source>
        <dbReference type="ARBA" id="ARBA00004571"/>
    </source>
</evidence>
<dbReference type="InterPro" id="IPR012910">
    <property type="entry name" value="Plug_dom"/>
</dbReference>
<evidence type="ECO:0000256" key="2">
    <source>
        <dbReference type="ARBA" id="ARBA00009810"/>
    </source>
</evidence>
<dbReference type="GO" id="GO:0009279">
    <property type="term" value="C:cell outer membrane"/>
    <property type="evidence" value="ECO:0007669"/>
    <property type="project" value="UniProtKB-SubCell"/>
</dbReference>
<evidence type="ECO:0000313" key="15">
    <source>
        <dbReference type="Proteomes" id="UP000324252"/>
    </source>
</evidence>
<dbReference type="Pfam" id="PF00593">
    <property type="entry name" value="TonB_dep_Rec_b-barrel"/>
    <property type="match status" value="1"/>
</dbReference>
<evidence type="ECO:0000256" key="7">
    <source>
        <dbReference type="ARBA" id="ARBA00023136"/>
    </source>
</evidence>
<dbReference type="SUPFAM" id="SSF56935">
    <property type="entry name" value="Porins"/>
    <property type="match status" value="1"/>
</dbReference>
<feature type="domain" description="TonB-dependent receptor plug" evidence="13">
    <location>
        <begin position="48"/>
        <end position="142"/>
    </location>
</feature>
<comment type="similarity">
    <text evidence="2 9 10">Belongs to the TonB-dependent receptor family.</text>
</comment>
<sequence>MQLTYRSILLLGTALCAGMASAQEPGPVFLGTLRIDVEAAQNLLGNDEITEEEIEGRNPATMADVFAGESSVTASGGAAIGQKVFVNGIEESLLSVTIDGARQNKSAFHHTGNILLDPALLKSVEVSKGIAPADAGPNALAGGLAYTTRDARDFLEVGDTFGGLTTLRVGSNGQGFRRSLTLFGQQGGFEWLLSGTRQTGDDYADGDNVTVPGTEADLGAYVLKLAHTSDTGKRLSFSASDTKDTGIRAAQAGGGGLLFTRPDFAEVVGRPSTFVEGLSRRQSYTLTYTDENPQGWLAPTLQLSYNEQEIDASGVWGLNTSLSGVAKNEFQLGNGTLTAGLDFFRETAEGEGRGTGPFGSSGEETLTSVGIFAQARQDLSDRLSVSYGGRVDHQEFEGADGSKFDETGLSVNGALDLVLTDTLSLNAGVASSWGGFELGEAALINFGDVWDYTGFRSSRANTARIGLRYESGPWAASGALFHTAIDDIAAVLPEGSPRARGALSDLTSRGFDASLSWTGERLFARLNYTYADVEVDGDPISSTAYYLGRPMGHIFALEAGYDVTPEWRVGGNAQVALDNDDGAVSLPGYEVLNLYASYKPRHVDGLEIRLDIENLFDATYSSRSSDGIGLPNVVALNEPGRTISLTATMRF</sequence>
<proteinExistence type="inferred from homology"/>
<dbReference type="PANTHER" id="PTHR30069:SF41">
    <property type="entry name" value="HEME_HEMOPEXIN UTILIZATION PROTEIN C"/>
    <property type="match status" value="1"/>
</dbReference>
<dbReference type="AlphaFoldDB" id="A0A1H0D5P6"/>
<dbReference type="InterPro" id="IPR037066">
    <property type="entry name" value="Plug_dom_sf"/>
</dbReference>
<keyword evidence="11" id="KW-0732">Signal</keyword>
<dbReference type="OrthoDB" id="9760494at2"/>
<evidence type="ECO:0000256" key="10">
    <source>
        <dbReference type="RuleBase" id="RU003357"/>
    </source>
</evidence>
<evidence type="ECO:0000259" key="13">
    <source>
        <dbReference type="Pfam" id="PF07715"/>
    </source>
</evidence>
<dbReference type="EMBL" id="FQZZ01000001">
    <property type="protein sequence ID" value="SHJ36523.1"/>
    <property type="molecule type" value="Genomic_DNA"/>
</dbReference>
<feature type="chain" id="PRO_5015064471" evidence="11">
    <location>
        <begin position="23"/>
        <end position="651"/>
    </location>
</feature>
<keyword evidence="15" id="KW-1185">Reference proteome</keyword>
<name>A0A1H0D5P6_9RHOB</name>
<gene>
    <name evidence="14" type="ORF">SAMN05444142_10114</name>
</gene>
<dbReference type="PROSITE" id="PS52016">
    <property type="entry name" value="TONB_DEPENDENT_REC_3"/>
    <property type="match status" value="1"/>
</dbReference>
<dbReference type="GO" id="GO:0015344">
    <property type="term" value="F:siderophore uptake transmembrane transporter activity"/>
    <property type="evidence" value="ECO:0007669"/>
    <property type="project" value="TreeGrafter"/>
</dbReference>
<keyword evidence="5 9" id="KW-0812">Transmembrane</keyword>
<dbReference type="Gene3D" id="2.40.170.20">
    <property type="entry name" value="TonB-dependent receptor, beta-barrel domain"/>
    <property type="match status" value="1"/>
</dbReference>
<evidence type="ECO:0000256" key="8">
    <source>
        <dbReference type="ARBA" id="ARBA00023237"/>
    </source>
</evidence>
<accession>A0A1H0D5P6</accession>
<keyword evidence="14" id="KW-0675">Receptor</keyword>
<dbReference type="Pfam" id="PF07715">
    <property type="entry name" value="Plug"/>
    <property type="match status" value="1"/>
</dbReference>
<keyword evidence="8 9" id="KW-0998">Cell outer membrane</keyword>
<evidence type="ECO:0000256" key="3">
    <source>
        <dbReference type="ARBA" id="ARBA00022448"/>
    </source>
</evidence>
<dbReference type="Gene3D" id="2.170.130.10">
    <property type="entry name" value="TonB-dependent receptor, plug domain"/>
    <property type="match status" value="1"/>
</dbReference>
<evidence type="ECO:0000256" key="6">
    <source>
        <dbReference type="ARBA" id="ARBA00023077"/>
    </source>
</evidence>
<dbReference type="InterPro" id="IPR000531">
    <property type="entry name" value="Beta-barrel_TonB"/>
</dbReference>
<keyword evidence="4 9" id="KW-1134">Transmembrane beta strand</keyword>
<evidence type="ECO:0000256" key="4">
    <source>
        <dbReference type="ARBA" id="ARBA00022452"/>
    </source>
</evidence>
<dbReference type="InterPro" id="IPR036942">
    <property type="entry name" value="Beta-barrel_TonB_sf"/>
</dbReference>
<dbReference type="InterPro" id="IPR039426">
    <property type="entry name" value="TonB-dep_rcpt-like"/>
</dbReference>
<feature type="signal peptide" evidence="11">
    <location>
        <begin position="1"/>
        <end position="22"/>
    </location>
</feature>
<evidence type="ECO:0000256" key="11">
    <source>
        <dbReference type="SAM" id="SignalP"/>
    </source>
</evidence>
<feature type="domain" description="TonB-dependent receptor-like beta-barrel" evidence="12">
    <location>
        <begin position="274"/>
        <end position="615"/>
    </location>
</feature>
<organism evidence="14 15">
    <name type="scientific">Lutimaribacter pacificus</name>
    <dbReference type="NCBI Taxonomy" id="391948"/>
    <lineage>
        <taxon>Bacteria</taxon>
        <taxon>Pseudomonadati</taxon>
        <taxon>Pseudomonadota</taxon>
        <taxon>Alphaproteobacteria</taxon>
        <taxon>Rhodobacterales</taxon>
        <taxon>Roseobacteraceae</taxon>
        <taxon>Lutimaribacter</taxon>
    </lineage>
</organism>
<protein>
    <submittedName>
        <fullName evidence="14">Hemoglobin/transferrin/lactoferrin receptor protein</fullName>
    </submittedName>
</protein>
<dbReference type="RefSeq" id="WP_149787066.1">
    <property type="nucleotide sequence ID" value="NZ_FNIO01000001.1"/>
</dbReference>
<reference evidence="14 15" key="1">
    <citation type="submission" date="2016-11" db="EMBL/GenBank/DDBJ databases">
        <authorList>
            <person name="Varghese N."/>
            <person name="Submissions S."/>
        </authorList>
    </citation>
    <scope>NUCLEOTIDE SEQUENCE [LARGE SCALE GENOMIC DNA]</scope>
    <source>
        <strain evidence="14 15">DSM 29620</strain>
    </source>
</reference>
<keyword evidence="3 9" id="KW-0813">Transport</keyword>
<keyword evidence="6 10" id="KW-0798">TonB box</keyword>
<evidence type="ECO:0000256" key="5">
    <source>
        <dbReference type="ARBA" id="ARBA00022692"/>
    </source>
</evidence>
<evidence type="ECO:0000313" key="14">
    <source>
        <dbReference type="EMBL" id="SHJ36523.1"/>
    </source>
</evidence>
<dbReference type="Proteomes" id="UP000324252">
    <property type="component" value="Unassembled WGS sequence"/>
</dbReference>
<evidence type="ECO:0000259" key="12">
    <source>
        <dbReference type="Pfam" id="PF00593"/>
    </source>
</evidence>
<dbReference type="GO" id="GO:0044718">
    <property type="term" value="P:siderophore transmembrane transport"/>
    <property type="evidence" value="ECO:0007669"/>
    <property type="project" value="TreeGrafter"/>
</dbReference>
<evidence type="ECO:0000256" key="9">
    <source>
        <dbReference type="PROSITE-ProRule" id="PRU01360"/>
    </source>
</evidence>
<comment type="subcellular location">
    <subcellularLocation>
        <location evidence="1 9">Cell outer membrane</location>
        <topology evidence="1 9">Multi-pass membrane protein</topology>
    </subcellularLocation>
</comment>